<sequence>MLFNNTNFENWYTDSMSISRNVPYKVGNVDKKKREELYKDIPCRIYNTKRNGPSWKEAAATATATDKVACDVSVDLKPGDMLMIVRGGCLGSNRDPERYFAGKPQPYYDPVGGVLSGLEHQEAVLSMDEVIK</sequence>
<gene>
    <name evidence="1" type="ORF">LAD12857_29260</name>
</gene>
<comment type="caution">
    <text evidence="1">The sequence shown here is derived from an EMBL/GenBank/DDBJ whole genome shotgun (WGS) entry which is preliminary data.</text>
</comment>
<name>A0ABQ5M7U4_9FIRM</name>
<organism evidence="1 2">
    <name type="scientific">Lacrimispora amygdalina</name>
    <dbReference type="NCBI Taxonomy" id="253257"/>
    <lineage>
        <taxon>Bacteria</taxon>
        <taxon>Bacillati</taxon>
        <taxon>Bacillota</taxon>
        <taxon>Clostridia</taxon>
        <taxon>Lachnospirales</taxon>
        <taxon>Lachnospiraceae</taxon>
        <taxon>Lacrimispora</taxon>
    </lineage>
</organism>
<evidence type="ECO:0000313" key="2">
    <source>
        <dbReference type="Proteomes" id="UP001419084"/>
    </source>
</evidence>
<dbReference type="EMBL" id="BRPJ01000051">
    <property type="protein sequence ID" value="GLB31003.1"/>
    <property type="molecule type" value="Genomic_DNA"/>
</dbReference>
<accession>A0ABQ5M7U4</accession>
<proteinExistence type="predicted"/>
<keyword evidence="2" id="KW-1185">Reference proteome</keyword>
<protein>
    <submittedName>
        <fullName evidence="1">Uncharacterized protein</fullName>
    </submittedName>
</protein>
<dbReference type="RefSeq" id="WP_346065565.1">
    <property type="nucleotide sequence ID" value="NZ_BRPJ01000051.1"/>
</dbReference>
<dbReference type="Proteomes" id="UP001419084">
    <property type="component" value="Unassembled WGS sequence"/>
</dbReference>
<reference evidence="1 2" key="1">
    <citation type="journal article" date="2024" name="Int. J. Syst. Evol. Microbiol.">
        <title>Lacrimispora brassicae sp. nov. isolated from fermented cabbage, and proposal of Clostridium indicum Gundawar et al. 2019 and Clostridium methoxybenzovorans Mechichi et al. 1999 as heterotypic synonyms of Lacrimispora amygdalina (Parshina et al. 2003) Haas and Blanchard 2020 and Lacrimispora indolis (McClung and McCoy 1957) Haas and Blanchard 2020, respectively.</title>
        <authorList>
            <person name="Kobayashi H."/>
            <person name="Tanizawa Y."/>
            <person name="Sakamoto M."/>
            <person name="Ohkuma M."/>
            <person name="Tohno M."/>
        </authorList>
    </citation>
    <scope>NUCLEOTIDE SEQUENCE [LARGE SCALE GENOMIC DNA]</scope>
    <source>
        <strain evidence="1 2">DSM 12857</strain>
    </source>
</reference>
<evidence type="ECO:0000313" key="1">
    <source>
        <dbReference type="EMBL" id="GLB31003.1"/>
    </source>
</evidence>